<feature type="compositionally biased region" description="Polar residues" evidence="1">
    <location>
        <begin position="79"/>
        <end position="90"/>
    </location>
</feature>
<feature type="compositionally biased region" description="Polar residues" evidence="1">
    <location>
        <begin position="680"/>
        <end position="694"/>
    </location>
</feature>
<protein>
    <submittedName>
        <fullName evidence="2">Uncharacterized protein</fullName>
    </submittedName>
</protein>
<feature type="compositionally biased region" description="Polar residues" evidence="1">
    <location>
        <begin position="287"/>
        <end position="299"/>
    </location>
</feature>
<feature type="compositionally biased region" description="Basic and acidic residues" evidence="1">
    <location>
        <begin position="268"/>
        <end position="283"/>
    </location>
</feature>
<name>A0A9P8Y9Q8_9PEZI</name>
<feature type="compositionally biased region" description="Polar residues" evidence="1">
    <location>
        <begin position="738"/>
        <end position="754"/>
    </location>
</feature>
<dbReference type="AlphaFoldDB" id="A0A9P8Y9Q8"/>
<reference evidence="2" key="1">
    <citation type="journal article" date="2021" name="Nat. Commun.">
        <title>Genetic determinants of endophytism in the Arabidopsis root mycobiome.</title>
        <authorList>
            <person name="Mesny F."/>
            <person name="Miyauchi S."/>
            <person name="Thiergart T."/>
            <person name="Pickel B."/>
            <person name="Atanasova L."/>
            <person name="Karlsson M."/>
            <person name="Huettel B."/>
            <person name="Barry K.W."/>
            <person name="Haridas S."/>
            <person name="Chen C."/>
            <person name="Bauer D."/>
            <person name="Andreopoulos W."/>
            <person name="Pangilinan J."/>
            <person name="LaButti K."/>
            <person name="Riley R."/>
            <person name="Lipzen A."/>
            <person name="Clum A."/>
            <person name="Drula E."/>
            <person name="Henrissat B."/>
            <person name="Kohler A."/>
            <person name="Grigoriev I.V."/>
            <person name="Martin F.M."/>
            <person name="Hacquard S."/>
        </authorList>
    </citation>
    <scope>NUCLEOTIDE SEQUENCE</scope>
    <source>
        <strain evidence="2">MPI-CAGE-CH-0230</strain>
    </source>
</reference>
<feature type="region of interest" description="Disordered" evidence="1">
    <location>
        <begin position="1"/>
        <end position="358"/>
    </location>
</feature>
<feature type="compositionally biased region" description="Polar residues" evidence="1">
    <location>
        <begin position="502"/>
        <end position="525"/>
    </location>
</feature>
<sequence>MDDPWGSPWAEPTLKPTTAAPEPPSSLLSPPPKAFFGATSPGASPWGDDAGDFGEWAGPNSNKHDDSPASADWGAWGETSPTRLAPTSQLDHIGKASPVAWPSSAVPSPRLSPLPRSRASSTRRPSGTDPWVAELSQNLAKVDSRVLLVPETEQNPHAPRGYHTPPESKSVSQDGTRLEQDEEGRILNTSTDPNDAIPADAPVETTPRSSFAASMDSACDTARQDSPTTPLDEGLKGQVNSDAKSASGKVQELVGMFDSLARSASVEPEQRDSRAQGEVEHDAGCASSHNTPVVLSVSDQAARDGEDDHLQGRVVDSRQSSSVQSEGLATPEASGIEQHAHDDQSSTFTETIPSQGHSDTIDGIINKYGPLTFEPNLGAFEQAYAKIVTPVVAVSEGVEPHDGIIKDSFGEITERKTWYRISRFGSMRKHDLGDDDSYTRVAWPVTRLHDDTITIVRRWMEEDSFVGKSMLGGSKRTSVFNWDSPAAPVDLSTIYARKSSIEATPSSNSSAARHTAQSSESSQVSAWAGKRHSRGPSQTDVPLSVAQQPTPAFGWSSTKPKATVSFAPPPPAPSPMPSVAIKTASQASRPAKSVVGVEPLVLVKPSPPGAKTAGDDEDDDDDWGDMVASPGIENNTPVQMNGAFMPPVPGPASTQPVIKPSVSFEPPRADVLGNEDFSLFDNQRSDSTGNSLIGASNLAGDIRPTQSKPIPALGSSLAMSTKPVLSSKAPNSPHGLPATSQASTMRQAPTTSNADSEEESRIAKTIVDNLPDLSYMLGS</sequence>
<evidence type="ECO:0000313" key="2">
    <source>
        <dbReference type="EMBL" id="KAH7033573.1"/>
    </source>
</evidence>
<dbReference type="OrthoDB" id="3941134at2759"/>
<keyword evidence="3" id="KW-1185">Reference proteome</keyword>
<feature type="compositionally biased region" description="Low complexity" evidence="1">
    <location>
        <begin position="313"/>
        <end position="325"/>
    </location>
</feature>
<feature type="region of interest" description="Disordered" evidence="1">
    <location>
        <begin position="602"/>
        <end position="779"/>
    </location>
</feature>
<organism evidence="2 3">
    <name type="scientific">Microdochium trichocladiopsis</name>
    <dbReference type="NCBI Taxonomy" id="1682393"/>
    <lineage>
        <taxon>Eukaryota</taxon>
        <taxon>Fungi</taxon>
        <taxon>Dikarya</taxon>
        <taxon>Ascomycota</taxon>
        <taxon>Pezizomycotina</taxon>
        <taxon>Sordariomycetes</taxon>
        <taxon>Xylariomycetidae</taxon>
        <taxon>Xylariales</taxon>
        <taxon>Microdochiaceae</taxon>
        <taxon>Microdochium</taxon>
    </lineage>
</organism>
<dbReference type="Proteomes" id="UP000756346">
    <property type="component" value="Unassembled WGS sequence"/>
</dbReference>
<dbReference type="EMBL" id="JAGTJQ010000004">
    <property type="protein sequence ID" value="KAH7033573.1"/>
    <property type="molecule type" value="Genomic_DNA"/>
</dbReference>
<evidence type="ECO:0000256" key="1">
    <source>
        <dbReference type="SAM" id="MobiDB-lite"/>
    </source>
</evidence>
<feature type="compositionally biased region" description="Low complexity" evidence="1">
    <location>
        <begin position="96"/>
        <end position="125"/>
    </location>
</feature>
<gene>
    <name evidence="2" type="ORF">B0I36DRAFT_362223</name>
</gene>
<feature type="compositionally biased region" description="Acidic residues" evidence="1">
    <location>
        <begin position="615"/>
        <end position="624"/>
    </location>
</feature>
<feature type="compositionally biased region" description="Pro residues" evidence="1">
    <location>
        <begin position="21"/>
        <end position="33"/>
    </location>
</feature>
<dbReference type="GeneID" id="70188163"/>
<proteinExistence type="predicted"/>
<feature type="compositionally biased region" description="Basic and acidic residues" evidence="1">
    <location>
        <begin position="176"/>
        <end position="185"/>
    </location>
</feature>
<feature type="compositionally biased region" description="Polar residues" evidence="1">
    <location>
        <begin position="535"/>
        <end position="560"/>
    </location>
</feature>
<accession>A0A9P8Y9Q8</accession>
<feature type="compositionally biased region" description="Polar residues" evidence="1">
    <location>
        <begin position="345"/>
        <end position="358"/>
    </location>
</feature>
<feature type="region of interest" description="Disordered" evidence="1">
    <location>
        <begin position="502"/>
        <end position="575"/>
    </location>
</feature>
<dbReference type="RefSeq" id="XP_046014405.1">
    <property type="nucleotide sequence ID" value="XM_046158617.1"/>
</dbReference>
<feature type="compositionally biased region" description="Basic and acidic residues" evidence="1">
    <location>
        <begin position="301"/>
        <end position="311"/>
    </location>
</feature>
<evidence type="ECO:0000313" key="3">
    <source>
        <dbReference type="Proteomes" id="UP000756346"/>
    </source>
</evidence>
<comment type="caution">
    <text evidence="2">The sequence shown here is derived from an EMBL/GenBank/DDBJ whole genome shotgun (WGS) entry which is preliminary data.</text>
</comment>